<dbReference type="Proteomes" id="UP000014629">
    <property type="component" value="Unassembled WGS sequence"/>
</dbReference>
<organism evidence="1 2">
    <name type="scientific">Streptomyces aurantiacus JA 4570</name>
    <dbReference type="NCBI Taxonomy" id="1286094"/>
    <lineage>
        <taxon>Bacteria</taxon>
        <taxon>Bacillati</taxon>
        <taxon>Actinomycetota</taxon>
        <taxon>Actinomycetes</taxon>
        <taxon>Kitasatosporales</taxon>
        <taxon>Streptomycetaceae</taxon>
        <taxon>Streptomyces</taxon>
        <taxon>Streptomyces aurantiacus group</taxon>
    </lineage>
</organism>
<dbReference type="EMBL" id="AOPZ01000561">
    <property type="protein sequence ID" value="EPH39241.1"/>
    <property type="molecule type" value="Genomic_DNA"/>
</dbReference>
<dbReference type="AlphaFoldDB" id="S3Z678"/>
<evidence type="ECO:0000313" key="1">
    <source>
        <dbReference type="EMBL" id="EPH39241.1"/>
    </source>
</evidence>
<accession>S3Z678</accession>
<gene>
    <name evidence="1" type="ORF">STRAU_7692</name>
</gene>
<protein>
    <submittedName>
        <fullName evidence="1">Uncharacterized protein</fullName>
    </submittedName>
</protein>
<proteinExistence type="predicted"/>
<comment type="caution">
    <text evidence="1">The sequence shown here is derived from an EMBL/GenBank/DDBJ whole genome shotgun (WGS) entry which is preliminary data.</text>
</comment>
<dbReference type="PATRIC" id="fig|1286094.4.peg.7617"/>
<keyword evidence="2" id="KW-1185">Reference proteome</keyword>
<reference evidence="1 2" key="1">
    <citation type="submission" date="2013-02" db="EMBL/GenBank/DDBJ databases">
        <title>Draft Genome Sequence of Streptomyces aurantiacus, Which Produces Setomimycin.</title>
        <authorList>
            <person name="Gruening B.A."/>
            <person name="Praeg A."/>
            <person name="Erxleben A."/>
            <person name="Guenther S."/>
            <person name="Mueller M."/>
        </authorList>
    </citation>
    <scope>NUCLEOTIDE SEQUENCE [LARGE SCALE GENOMIC DNA]</scope>
    <source>
        <strain evidence="1 2">JA 4570</strain>
    </source>
</reference>
<evidence type="ECO:0000313" key="2">
    <source>
        <dbReference type="Proteomes" id="UP000014629"/>
    </source>
</evidence>
<sequence length="37" mass="4165">MPFVRIPRTPTYPPYALSFQPSFSPTPGTNHKFPASE</sequence>
<name>S3Z678_9ACTN</name>